<organism evidence="6">
    <name type="scientific">Spumella elongata</name>
    <dbReference type="NCBI Taxonomy" id="89044"/>
    <lineage>
        <taxon>Eukaryota</taxon>
        <taxon>Sar</taxon>
        <taxon>Stramenopiles</taxon>
        <taxon>Ochrophyta</taxon>
        <taxon>Chrysophyceae</taxon>
        <taxon>Chromulinales</taxon>
        <taxon>Chromulinaceae</taxon>
        <taxon>Spumella</taxon>
    </lineage>
</organism>
<evidence type="ECO:0000256" key="4">
    <source>
        <dbReference type="RuleBase" id="RU000665"/>
    </source>
</evidence>
<evidence type="ECO:0000313" key="6">
    <source>
        <dbReference type="EMBL" id="CAE0298969.1"/>
    </source>
</evidence>
<dbReference type="GO" id="GO:0003735">
    <property type="term" value="F:structural constituent of ribosome"/>
    <property type="evidence" value="ECO:0007669"/>
    <property type="project" value="InterPro"/>
</dbReference>
<proteinExistence type="inferred from homology"/>
<dbReference type="GO" id="GO:1990904">
    <property type="term" value="C:ribonucleoprotein complex"/>
    <property type="evidence" value="ECO:0007669"/>
    <property type="project" value="UniProtKB-KW"/>
</dbReference>
<dbReference type="GO" id="GO:0006412">
    <property type="term" value="P:translation"/>
    <property type="evidence" value="ECO:0007669"/>
    <property type="project" value="InterPro"/>
</dbReference>
<dbReference type="InterPro" id="IPR000509">
    <property type="entry name" value="Ribosomal_eL36"/>
</dbReference>
<keyword evidence="2 4" id="KW-0689">Ribosomal protein</keyword>
<comment type="similarity">
    <text evidence="1 4">Belongs to the eukaryotic ribosomal protein eL36 family.</text>
</comment>
<dbReference type="GO" id="GO:0005840">
    <property type="term" value="C:ribosome"/>
    <property type="evidence" value="ECO:0007669"/>
    <property type="project" value="UniProtKB-KW"/>
</dbReference>
<dbReference type="PANTHER" id="PTHR10114">
    <property type="entry name" value="60S RIBOSOMAL PROTEIN L36"/>
    <property type="match status" value="1"/>
</dbReference>
<evidence type="ECO:0000256" key="2">
    <source>
        <dbReference type="ARBA" id="ARBA00022980"/>
    </source>
</evidence>
<evidence type="ECO:0000256" key="3">
    <source>
        <dbReference type="ARBA" id="ARBA00023274"/>
    </source>
</evidence>
<dbReference type="PROSITE" id="PS01190">
    <property type="entry name" value="RIBOSOMAL_L36E"/>
    <property type="match status" value="1"/>
</dbReference>
<accession>A0A7S3MED9</accession>
<dbReference type="FunFam" id="1.10.10.1760:FF:000001">
    <property type="entry name" value="60S ribosomal protein L36"/>
    <property type="match status" value="1"/>
</dbReference>
<keyword evidence="3 4" id="KW-0687">Ribonucleoprotein</keyword>
<evidence type="ECO:0000256" key="1">
    <source>
        <dbReference type="ARBA" id="ARBA00006509"/>
    </source>
</evidence>
<feature type="region of interest" description="Disordered" evidence="5">
    <location>
        <begin position="1"/>
        <end position="35"/>
    </location>
</feature>
<dbReference type="AlphaFoldDB" id="A0A7S3MED9"/>
<sequence>MSSTGISVGLNRGFPVTKHEVGARPSNSKARLSKRTRMVRDLVSEVVGMSPYERRLLDMLKTGGAGSEKRMYKFAKRRLGTHRRALKKRDQVKEAYGKIRARAAVTH</sequence>
<dbReference type="Gene3D" id="1.10.10.1760">
    <property type="entry name" value="60S ribosomal protein L36"/>
    <property type="match status" value="1"/>
</dbReference>
<dbReference type="Pfam" id="PF01158">
    <property type="entry name" value="Ribosomal_L36e"/>
    <property type="match status" value="1"/>
</dbReference>
<evidence type="ECO:0000256" key="5">
    <source>
        <dbReference type="SAM" id="MobiDB-lite"/>
    </source>
</evidence>
<dbReference type="EMBL" id="HBIC01054224">
    <property type="protein sequence ID" value="CAE0298969.1"/>
    <property type="molecule type" value="Transcribed_RNA"/>
</dbReference>
<gene>
    <name evidence="6" type="ORF">SELO1098_LOCUS27823</name>
</gene>
<name>A0A7S3MED9_9STRA</name>
<protein>
    <recommendedName>
        <fullName evidence="4">60S ribosomal protein L36</fullName>
    </recommendedName>
</protein>
<reference evidence="6" key="1">
    <citation type="submission" date="2021-01" db="EMBL/GenBank/DDBJ databases">
        <authorList>
            <person name="Corre E."/>
            <person name="Pelletier E."/>
            <person name="Niang G."/>
            <person name="Scheremetjew M."/>
            <person name="Finn R."/>
            <person name="Kale V."/>
            <person name="Holt S."/>
            <person name="Cochrane G."/>
            <person name="Meng A."/>
            <person name="Brown T."/>
            <person name="Cohen L."/>
        </authorList>
    </citation>
    <scope>NUCLEOTIDE SEQUENCE</scope>
    <source>
        <strain evidence="6">CCAP 955/1</strain>
    </source>
</reference>
<dbReference type="InterPro" id="IPR038097">
    <property type="entry name" value="Ribosomal_eL36_sf"/>
</dbReference>